<dbReference type="EMBL" id="MU267941">
    <property type="protein sequence ID" value="KAH7907076.1"/>
    <property type="molecule type" value="Genomic_DNA"/>
</dbReference>
<organism evidence="1 2">
    <name type="scientific">Hygrophoropsis aurantiaca</name>
    <dbReference type="NCBI Taxonomy" id="72124"/>
    <lineage>
        <taxon>Eukaryota</taxon>
        <taxon>Fungi</taxon>
        <taxon>Dikarya</taxon>
        <taxon>Basidiomycota</taxon>
        <taxon>Agaricomycotina</taxon>
        <taxon>Agaricomycetes</taxon>
        <taxon>Agaricomycetidae</taxon>
        <taxon>Boletales</taxon>
        <taxon>Coniophorineae</taxon>
        <taxon>Hygrophoropsidaceae</taxon>
        <taxon>Hygrophoropsis</taxon>
    </lineage>
</organism>
<dbReference type="Proteomes" id="UP000790377">
    <property type="component" value="Unassembled WGS sequence"/>
</dbReference>
<reference evidence="1" key="1">
    <citation type="journal article" date="2021" name="New Phytol.">
        <title>Evolutionary innovations through gain and loss of genes in the ectomycorrhizal Boletales.</title>
        <authorList>
            <person name="Wu G."/>
            <person name="Miyauchi S."/>
            <person name="Morin E."/>
            <person name="Kuo A."/>
            <person name="Drula E."/>
            <person name="Varga T."/>
            <person name="Kohler A."/>
            <person name="Feng B."/>
            <person name="Cao Y."/>
            <person name="Lipzen A."/>
            <person name="Daum C."/>
            <person name="Hundley H."/>
            <person name="Pangilinan J."/>
            <person name="Johnson J."/>
            <person name="Barry K."/>
            <person name="LaButti K."/>
            <person name="Ng V."/>
            <person name="Ahrendt S."/>
            <person name="Min B."/>
            <person name="Choi I.G."/>
            <person name="Park H."/>
            <person name="Plett J.M."/>
            <person name="Magnuson J."/>
            <person name="Spatafora J.W."/>
            <person name="Nagy L.G."/>
            <person name="Henrissat B."/>
            <person name="Grigoriev I.V."/>
            <person name="Yang Z.L."/>
            <person name="Xu J."/>
            <person name="Martin F.M."/>
        </authorList>
    </citation>
    <scope>NUCLEOTIDE SEQUENCE</scope>
    <source>
        <strain evidence="1">ATCC 28755</strain>
    </source>
</reference>
<evidence type="ECO:0000313" key="1">
    <source>
        <dbReference type="EMBL" id="KAH7907076.1"/>
    </source>
</evidence>
<evidence type="ECO:0000313" key="2">
    <source>
        <dbReference type="Proteomes" id="UP000790377"/>
    </source>
</evidence>
<keyword evidence="2" id="KW-1185">Reference proteome</keyword>
<comment type="caution">
    <text evidence="1">The sequence shown here is derived from an EMBL/GenBank/DDBJ whole genome shotgun (WGS) entry which is preliminary data.</text>
</comment>
<keyword evidence="1" id="KW-0378">Hydrolase</keyword>
<name>A0ACB8A1Q4_9AGAM</name>
<sequence>MQQLTRKYDYLSLHIQIPHVQSHQLDDDQSIVSTDKTVLHAEAVRDPNNPSVVFVHGLGLSSAIFDNLFKDDRLLAKLHLVRYDMPGHGLSGKPVNEASHASALYAQHFSAVMKVFNLNKPFQFGWSLGGTVAADMCASVNPIPVHGVISLAGVPYIGALGEIGTSTIKGLLPGLLTKDDVLLAMNTRIAFVENAMNSPKQDHRDTWQ</sequence>
<proteinExistence type="predicted"/>
<accession>A0ACB8A1Q4</accession>
<gene>
    <name evidence="1" type="ORF">BJ138DRAFT_1116998</name>
</gene>
<protein>
    <submittedName>
        <fullName evidence="1">Alpha/Beta hydrolase protein</fullName>
    </submittedName>
</protein>